<evidence type="ECO:0000313" key="4">
    <source>
        <dbReference type="EMBL" id="KKN18688.1"/>
    </source>
</evidence>
<evidence type="ECO:0000256" key="2">
    <source>
        <dbReference type="SAM" id="MobiDB-lite"/>
    </source>
</evidence>
<dbReference type="PANTHER" id="PTHR11603:SF147">
    <property type="entry name" value="MEMBRANE PROTEIN"/>
    <property type="match status" value="1"/>
</dbReference>
<evidence type="ECO:0000259" key="3">
    <source>
        <dbReference type="SMART" id="SM00670"/>
    </source>
</evidence>
<dbReference type="EMBL" id="LAZR01003404">
    <property type="protein sequence ID" value="KKN18688.1"/>
    <property type="molecule type" value="Genomic_DNA"/>
</dbReference>
<comment type="similarity">
    <text evidence="1">In the N-terminal section; belongs to the PINc/VapC protein family.</text>
</comment>
<protein>
    <recommendedName>
        <fullName evidence="3">PIN domain-containing protein</fullName>
    </recommendedName>
</protein>
<dbReference type="SUPFAM" id="SSF52540">
    <property type="entry name" value="P-loop containing nucleoside triphosphate hydrolases"/>
    <property type="match status" value="1"/>
</dbReference>
<gene>
    <name evidence="4" type="ORF">LCGC14_0953310</name>
</gene>
<dbReference type="SMART" id="SM00670">
    <property type="entry name" value="PINc"/>
    <property type="match status" value="1"/>
</dbReference>
<dbReference type="SUPFAM" id="SSF88723">
    <property type="entry name" value="PIN domain-like"/>
    <property type="match status" value="1"/>
</dbReference>
<dbReference type="InterPro" id="IPR002716">
    <property type="entry name" value="PIN_dom"/>
</dbReference>
<evidence type="ECO:0000256" key="1">
    <source>
        <dbReference type="ARBA" id="ARBA00046345"/>
    </source>
</evidence>
<feature type="region of interest" description="Disordered" evidence="2">
    <location>
        <begin position="453"/>
        <end position="473"/>
    </location>
</feature>
<dbReference type="AlphaFoldDB" id="A0A0F9RN15"/>
<dbReference type="Gene3D" id="3.40.50.1010">
    <property type="entry name" value="5'-nuclease"/>
    <property type="match status" value="1"/>
</dbReference>
<feature type="compositionally biased region" description="Basic residues" evidence="2">
    <location>
        <begin position="463"/>
        <end position="473"/>
    </location>
</feature>
<feature type="domain" description="PIN" evidence="3">
    <location>
        <begin position="3"/>
        <end position="118"/>
    </location>
</feature>
<accession>A0A0F9RN15</accession>
<dbReference type="InterPro" id="IPR027417">
    <property type="entry name" value="P-loop_NTPase"/>
</dbReference>
<dbReference type="Gene3D" id="3.40.50.300">
    <property type="entry name" value="P-loop containing nucleotide triphosphate hydrolases"/>
    <property type="match status" value="1"/>
</dbReference>
<organism evidence="4">
    <name type="scientific">marine sediment metagenome</name>
    <dbReference type="NCBI Taxonomy" id="412755"/>
    <lineage>
        <taxon>unclassified sequences</taxon>
        <taxon>metagenomes</taxon>
        <taxon>ecological metagenomes</taxon>
    </lineage>
</organism>
<dbReference type="NCBIfam" id="NF010335">
    <property type="entry name" value="PRK13764.1"/>
    <property type="match status" value="1"/>
</dbReference>
<reference evidence="4" key="1">
    <citation type="journal article" date="2015" name="Nature">
        <title>Complex archaea that bridge the gap between prokaryotes and eukaryotes.</title>
        <authorList>
            <person name="Spang A."/>
            <person name="Saw J.H."/>
            <person name="Jorgensen S.L."/>
            <person name="Zaremba-Niedzwiedzka K."/>
            <person name="Martijn J."/>
            <person name="Lind A.E."/>
            <person name="van Eijk R."/>
            <person name="Schleper C."/>
            <person name="Guy L."/>
            <person name="Ettema T.J."/>
        </authorList>
    </citation>
    <scope>NUCLEOTIDE SEQUENCE</scope>
</reference>
<dbReference type="PANTHER" id="PTHR11603">
    <property type="entry name" value="AAA FAMILY ATPASE"/>
    <property type="match status" value="1"/>
</dbReference>
<sequence length="551" mass="62269">MVDRFVCDTSVIFNGLILDLVDNGELGENPEILIPNIVVAEIEYRTNIQKEIGFFGLNVLKKLRKWHDEKIIKLIIVGNRPTREEIKMSPGGELDALIRESALKNEAILITSDRIQGDVGIFEGLEVFVAKQKKLIKDTEPLKLKLFDYFDDITMSVHLKRNIAPYAKKGSPGSWYLEKITEEPISSQLIEHIALEIIENVREDQHSFIEIEKEGAVVAQLREFRIVITRPPFSKDVEITAVRPLVSLTLSDYSIDTRLKKRLEVAEGILVSGSPGAGKSTFSAALANYYLSQDKVVKTLESVRDLQVRPEITQYTKLEGSLENSADILLLVRPDFTIFDEVRVFGDFKIYSDFRLSGVGMVGVVHSSSAIDAIQRFIGRIELGMLPSIIDTIIFIKGGDILTVYTLKMTVKVPHGFRDKDLARPVVEVRNFKNDYLEYEIYNFGNDVVINPINPRSSGPKPKGQKSRGSSFKKKNYGKIDLEFDIQKDKILIKADSQHASQNIEIYADNQQIFTGSLSRNSEISLSLSNKDGRRLLKEIDRNKDVYAKIK</sequence>
<dbReference type="InterPro" id="IPR029060">
    <property type="entry name" value="PIN-like_dom_sf"/>
</dbReference>
<comment type="caution">
    <text evidence="4">The sequence shown here is derived from an EMBL/GenBank/DDBJ whole genome shotgun (WGS) entry which is preliminary data.</text>
</comment>
<name>A0A0F9RN15_9ZZZZ</name>
<proteinExistence type="inferred from homology"/>
<dbReference type="InterPro" id="IPR052041">
    <property type="entry name" value="Nucleic_acid_metab_PIN/TRAM"/>
</dbReference>
<dbReference type="CDD" id="cd09878">
    <property type="entry name" value="PIN_VapC_VirB11L-ATPase-like"/>
    <property type="match status" value="1"/>
</dbReference>